<dbReference type="InterPro" id="IPR032799">
    <property type="entry name" value="TAXi_C"/>
</dbReference>
<dbReference type="Gene3D" id="2.40.70.10">
    <property type="entry name" value="Acid Proteases"/>
    <property type="match status" value="2"/>
</dbReference>
<dbReference type="Pfam" id="PF14543">
    <property type="entry name" value="TAXi_N"/>
    <property type="match status" value="1"/>
</dbReference>
<gene>
    <name evidence="4" type="ORF">DVH24_013245</name>
</gene>
<dbReference type="AlphaFoldDB" id="A0A498HHM5"/>
<dbReference type="SUPFAM" id="SSF50630">
    <property type="entry name" value="Acid proteases"/>
    <property type="match status" value="1"/>
</dbReference>
<reference evidence="4 5" key="1">
    <citation type="submission" date="2018-10" db="EMBL/GenBank/DDBJ databases">
        <title>A high-quality apple genome assembly.</title>
        <authorList>
            <person name="Hu J."/>
        </authorList>
    </citation>
    <scope>NUCLEOTIDE SEQUENCE [LARGE SCALE GENOMIC DNA]</scope>
    <source>
        <strain evidence="5">cv. HFTH1</strain>
        <tissue evidence="4">Young leaf</tissue>
    </source>
</reference>
<feature type="domain" description="Xylanase inhibitor C-terminal" evidence="2">
    <location>
        <begin position="165"/>
        <end position="236"/>
    </location>
</feature>
<keyword evidence="5" id="KW-1185">Reference proteome</keyword>
<evidence type="ECO:0000313" key="5">
    <source>
        <dbReference type="Proteomes" id="UP000290289"/>
    </source>
</evidence>
<dbReference type="InterPro" id="IPR021109">
    <property type="entry name" value="Peptidase_aspartic_dom_sf"/>
</dbReference>
<accession>A0A498HHM5</accession>
<dbReference type="GO" id="GO:0004190">
    <property type="term" value="F:aspartic-type endopeptidase activity"/>
    <property type="evidence" value="ECO:0007669"/>
    <property type="project" value="InterPro"/>
</dbReference>
<protein>
    <recommendedName>
        <fullName evidence="6">Xylanase inhibitor C-terminal domain-containing protein</fullName>
    </recommendedName>
</protein>
<dbReference type="GO" id="GO:0006508">
    <property type="term" value="P:proteolysis"/>
    <property type="evidence" value="ECO:0007669"/>
    <property type="project" value="InterPro"/>
</dbReference>
<dbReference type="STRING" id="3750.A0A498HHM5"/>
<evidence type="ECO:0000259" key="2">
    <source>
        <dbReference type="Pfam" id="PF14541"/>
    </source>
</evidence>
<evidence type="ECO:0000313" key="4">
    <source>
        <dbReference type="EMBL" id="RXH70499.1"/>
    </source>
</evidence>
<dbReference type="Pfam" id="PF14541">
    <property type="entry name" value="TAXi_C"/>
    <property type="match status" value="1"/>
</dbReference>
<sequence length="239" mass="25682">MARCNSAQCSLSNFKACTIVCYSSHKPGCNNNTCGLFPGNTVTRTSTSGDLGQDIVSFQSTDRSNLGRLVSVLNLLFTCGATSLLKGLASGVKGMVGLSRAKVRLHFQFTSAFSFHRKFAICLRSSLSFSGAVSKSLTFTPLIVNPVSIADAYFDGKPSAEYFNRYVSTNISTVNPYTILKTSLYNAMVNAFVKEVAKIPRVKAVAPFGACFNSKNIGSTRVGPAVPYIDLVLQSESVY</sequence>
<dbReference type="InterPro" id="IPR001461">
    <property type="entry name" value="Aspartic_peptidase_A1"/>
</dbReference>
<comment type="caution">
    <text evidence="4">The sequence shown here is derived from an EMBL/GenBank/DDBJ whole genome shotgun (WGS) entry which is preliminary data.</text>
</comment>
<evidence type="ECO:0000256" key="1">
    <source>
        <dbReference type="ARBA" id="ARBA00007447"/>
    </source>
</evidence>
<dbReference type="PANTHER" id="PTHR47965">
    <property type="entry name" value="ASPARTYL PROTEASE-RELATED"/>
    <property type="match status" value="1"/>
</dbReference>
<evidence type="ECO:0000259" key="3">
    <source>
        <dbReference type="Pfam" id="PF14543"/>
    </source>
</evidence>
<feature type="domain" description="Xylanase inhibitor N-terminal" evidence="3">
    <location>
        <begin position="3"/>
        <end position="132"/>
    </location>
</feature>
<dbReference type="Proteomes" id="UP000290289">
    <property type="component" value="Chromosome 16"/>
</dbReference>
<organism evidence="4 5">
    <name type="scientific">Malus domestica</name>
    <name type="common">Apple</name>
    <name type="synonym">Pyrus malus</name>
    <dbReference type="NCBI Taxonomy" id="3750"/>
    <lineage>
        <taxon>Eukaryota</taxon>
        <taxon>Viridiplantae</taxon>
        <taxon>Streptophyta</taxon>
        <taxon>Embryophyta</taxon>
        <taxon>Tracheophyta</taxon>
        <taxon>Spermatophyta</taxon>
        <taxon>Magnoliopsida</taxon>
        <taxon>eudicotyledons</taxon>
        <taxon>Gunneridae</taxon>
        <taxon>Pentapetalae</taxon>
        <taxon>rosids</taxon>
        <taxon>fabids</taxon>
        <taxon>Rosales</taxon>
        <taxon>Rosaceae</taxon>
        <taxon>Amygdaloideae</taxon>
        <taxon>Maleae</taxon>
        <taxon>Malus</taxon>
    </lineage>
</organism>
<dbReference type="EMBL" id="RDQH01000342">
    <property type="protein sequence ID" value="RXH70499.1"/>
    <property type="molecule type" value="Genomic_DNA"/>
</dbReference>
<dbReference type="InterPro" id="IPR032861">
    <property type="entry name" value="TAXi_N"/>
</dbReference>
<comment type="similarity">
    <text evidence="1">Belongs to the peptidase A1 family.</text>
</comment>
<name>A0A498HHM5_MALDO</name>
<dbReference type="PANTHER" id="PTHR47965:SF103">
    <property type="entry name" value="EUKARYOTIC ASPARTYL PROTEASE FAMILY PROTEIN"/>
    <property type="match status" value="1"/>
</dbReference>
<evidence type="ECO:0008006" key="6">
    <source>
        <dbReference type="Google" id="ProtNLM"/>
    </source>
</evidence>
<proteinExistence type="inferred from homology"/>